<dbReference type="CDD" id="cd01949">
    <property type="entry name" value="GGDEF"/>
    <property type="match status" value="1"/>
</dbReference>
<dbReference type="InterPro" id="IPR001633">
    <property type="entry name" value="EAL_dom"/>
</dbReference>
<reference evidence="4 5" key="1">
    <citation type="submission" date="2018-07" db="EMBL/GenBank/DDBJ databases">
        <title>Genome sequence of Nitratireductor thuwali#1536.</title>
        <authorList>
            <person name="Michoud G."/>
            <person name="Merlino G."/>
            <person name="Sefrji F.O."/>
            <person name="Daffonchio D."/>
        </authorList>
    </citation>
    <scope>NUCLEOTIDE SEQUENCE [LARGE SCALE GENOMIC DNA]</scope>
    <source>
        <strain evidence="5">Nit1536</strain>
    </source>
</reference>
<feature type="domain" description="GGDEF" evidence="3">
    <location>
        <begin position="249"/>
        <end position="384"/>
    </location>
</feature>
<dbReference type="Pfam" id="PF00563">
    <property type="entry name" value="EAL"/>
    <property type="match status" value="1"/>
</dbReference>
<proteinExistence type="predicted"/>
<feature type="transmembrane region" description="Helical" evidence="1">
    <location>
        <begin position="178"/>
        <end position="196"/>
    </location>
</feature>
<dbReference type="Gene3D" id="3.20.20.450">
    <property type="entry name" value="EAL domain"/>
    <property type="match status" value="1"/>
</dbReference>
<dbReference type="PANTHER" id="PTHR44757">
    <property type="entry name" value="DIGUANYLATE CYCLASE DGCP"/>
    <property type="match status" value="1"/>
</dbReference>
<evidence type="ECO:0000313" key="4">
    <source>
        <dbReference type="EMBL" id="UUP18855.1"/>
    </source>
</evidence>
<evidence type="ECO:0000259" key="3">
    <source>
        <dbReference type="PROSITE" id="PS50887"/>
    </source>
</evidence>
<evidence type="ECO:0000313" key="5">
    <source>
        <dbReference type="Proteomes" id="UP001342418"/>
    </source>
</evidence>
<dbReference type="InterPro" id="IPR029787">
    <property type="entry name" value="Nucleotide_cyclase"/>
</dbReference>
<dbReference type="InterPro" id="IPR035919">
    <property type="entry name" value="EAL_sf"/>
</dbReference>
<dbReference type="SUPFAM" id="SSF55073">
    <property type="entry name" value="Nucleotide cyclase"/>
    <property type="match status" value="1"/>
</dbReference>
<name>A0ABY5MLN9_9HYPH</name>
<dbReference type="InterPro" id="IPR043128">
    <property type="entry name" value="Rev_trsase/Diguanyl_cyclase"/>
</dbReference>
<gene>
    <name evidence="4" type="ORF">NTH_03340</name>
</gene>
<dbReference type="Pfam" id="PF00990">
    <property type="entry name" value="GGDEF"/>
    <property type="match status" value="1"/>
</dbReference>
<dbReference type="Proteomes" id="UP001342418">
    <property type="component" value="Chromosome"/>
</dbReference>
<dbReference type="Gene3D" id="3.30.70.270">
    <property type="match status" value="1"/>
</dbReference>
<dbReference type="RefSeq" id="WP_338531050.1">
    <property type="nucleotide sequence ID" value="NZ_CP030941.1"/>
</dbReference>
<accession>A0ABY5MLN9</accession>
<dbReference type="PROSITE" id="PS50887">
    <property type="entry name" value="GGDEF"/>
    <property type="match status" value="1"/>
</dbReference>
<keyword evidence="1" id="KW-1133">Transmembrane helix</keyword>
<organism evidence="4 5">
    <name type="scientific">Nitratireductor thuwali</name>
    <dbReference type="NCBI Taxonomy" id="2267699"/>
    <lineage>
        <taxon>Bacteria</taxon>
        <taxon>Pseudomonadati</taxon>
        <taxon>Pseudomonadota</taxon>
        <taxon>Alphaproteobacteria</taxon>
        <taxon>Hyphomicrobiales</taxon>
        <taxon>Phyllobacteriaceae</taxon>
        <taxon>Nitratireductor</taxon>
    </lineage>
</organism>
<feature type="domain" description="EAL" evidence="2">
    <location>
        <begin position="393"/>
        <end position="643"/>
    </location>
</feature>
<dbReference type="SMART" id="SM00052">
    <property type="entry name" value="EAL"/>
    <property type="match status" value="1"/>
</dbReference>
<dbReference type="PROSITE" id="PS50883">
    <property type="entry name" value="EAL"/>
    <property type="match status" value="1"/>
</dbReference>
<dbReference type="InterPro" id="IPR000160">
    <property type="entry name" value="GGDEF_dom"/>
</dbReference>
<dbReference type="CDD" id="cd01948">
    <property type="entry name" value="EAL"/>
    <property type="match status" value="1"/>
</dbReference>
<dbReference type="SUPFAM" id="SSF141868">
    <property type="entry name" value="EAL domain-like"/>
    <property type="match status" value="1"/>
</dbReference>
<dbReference type="SMART" id="SM00267">
    <property type="entry name" value="GGDEF"/>
    <property type="match status" value="1"/>
</dbReference>
<feature type="transmembrane region" description="Helical" evidence="1">
    <location>
        <begin position="6"/>
        <end position="31"/>
    </location>
</feature>
<dbReference type="EMBL" id="CP030941">
    <property type="protein sequence ID" value="UUP18855.1"/>
    <property type="molecule type" value="Genomic_DNA"/>
</dbReference>
<dbReference type="NCBIfam" id="TIGR00254">
    <property type="entry name" value="GGDEF"/>
    <property type="match status" value="1"/>
</dbReference>
<keyword evidence="1" id="KW-0472">Membrane</keyword>
<dbReference type="InterPro" id="IPR052155">
    <property type="entry name" value="Biofilm_reg_signaling"/>
</dbReference>
<dbReference type="PANTHER" id="PTHR44757:SF2">
    <property type="entry name" value="BIOFILM ARCHITECTURE MAINTENANCE PROTEIN MBAA"/>
    <property type="match status" value="1"/>
</dbReference>
<keyword evidence="1" id="KW-0812">Transmembrane</keyword>
<protein>
    <submittedName>
        <fullName evidence="4">Signaling protein</fullName>
    </submittedName>
</protein>
<evidence type="ECO:0000259" key="2">
    <source>
        <dbReference type="PROSITE" id="PS50883"/>
    </source>
</evidence>
<keyword evidence="5" id="KW-1185">Reference proteome</keyword>
<evidence type="ECO:0000256" key="1">
    <source>
        <dbReference type="SAM" id="Phobius"/>
    </source>
</evidence>
<sequence length="664" mass="73174">MGWITRFRYLAGGTLIFLTIVAASHFWSLAVSKNAAERSLRLDLSWIGMHGRLEATTLEKHVARYAVNGAAEDREAARLYYQILQGRLDMWNRGVFKHFLDSRPDRKAQLVQLKQRFDELSGYFDDLENPAAQQHILAELQAARKAIDGIGGDAHTAGVIESSRAYQDLSRNQRNQNLIFVLVLAVGSGLLAAIFFQNRSLQRAHQTARAIAERNGFLARHDALTKLPNRRAFVGALKEMRGAARRPEDRIGVLAIDLDGFKMVNDTLGHTAGDQLLKVIAERLVRAARMFDENNIVSRFGGDEFVALVNLPDGSSPMVIAEGIRQAVGEPVQLGKVPASVAASVGIAVSDAADDPDRNLILDADLALSVAKSRGKGRVVHFDRALREEIERQRHIERDLATAIKDGQIFANYQIQVDLASGRLSGAEALARWRHPVLGDISPVEFIPIAESAGDIVELGYSILRQACRDALLFPNEIPVSVNLSIAQTMDDKLVSTVTRILGETGLPASRLKLEVTESVLMHDAERVVVALQELQSIGVSIALDDFGTGYSSLAYLRNFRWNELKIDRSFVRSVLDEPLDLIIIRAVRMLAEEIGAKVIVEGVETVEQERILKAVHCDIGQGFLYGRPVSAEDLPATILRAHASASLEHVPPADFDVKVANRR</sequence>